<dbReference type="RefSeq" id="WP_170136913.1">
    <property type="nucleotide sequence ID" value="NZ_QGGH01000023.1"/>
</dbReference>
<accession>A0A8E2W7T2</accession>
<organism evidence="2 3">
    <name type="scientific">Rhizobium loti</name>
    <name type="common">Mesorhizobium loti</name>
    <dbReference type="NCBI Taxonomy" id="381"/>
    <lineage>
        <taxon>Bacteria</taxon>
        <taxon>Pseudomonadati</taxon>
        <taxon>Pseudomonadota</taxon>
        <taxon>Alphaproteobacteria</taxon>
        <taxon>Hyphomicrobiales</taxon>
        <taxon>Phyllobacteriaceae</taxon>
        <taxon>Mesorhizobium</taxon>
    </lineage>
</organism>
<keyword evidence="1" id="KW-0812">Transmembrane</keyword>
<reference evidence="2 3" key="1">
    <citation type="submission" date="2018-05" db="EMBL/GenBank/DDBJ databases">
        <title>Genomic Encyclopedia of Type Strains, Phase IV (KMG-IV): sequencing the most valuable type-strain genomes for metagenomic binning, comparative biology and taxonomic classification.</title>
        <authorList>
            <person name="Goeker M."/>
        </authorList>
    </citation>
    <scope>NUCLEOTIDE SEQUENCE [LARGE SCALE GENOMIC DNA]</scope>
    <source>
        <strain evidence="2 3">DSM 2626</strain>
    </source>
</reference>
<keyword evidence="1" id="KW-0472">Membrane</keyword>
<dbReference type="AlphaFoldDB" id="A0A8E2W7T2"/>
<gene>
    <name evidence="2" type="ORF">C8D77_12346</name>
</gene>
<dbReference type="Gene3D" id="1.20.1740.10">
    <property type="entry name" value="Amino acid/polyamine transporter I"/>
    <property type="match status" value="1"/>
</dbReference>
<proteinExistence type="predicted"/>
<keyword evidence="1" id="KW-1133">Transmembrane helix</keyword>
<dbReference type="GeneID" id="61056704"/>
<name>A0A8E2W7T2_RHILI</name>
<evidence type="ECO:0000313" key="3">
    <source>
        <dbReference type="Proteomes" id="UP000245631"/>
    </source>
</evidence>
<dbReference type="Proteomes" id="UP000245631">
    <property type="component" value="Unassembled WGS sequence"/>
</dbReference>
<feature type="transmembrane region" description="Helical" evidence="1">
    <location>
        <begin position="15"/>
        <end position="37"/>
    </location>
</feature>
<feature type="transmembrane region" description="Helical" evidence="1">
    <location>
        <begin position="82"/>
        <end position="102"/>
    </location>
</feature>
<evidence type="ECO:0000313" key="2">
    <source>
        <dbReference type="EMBL" id="PWJ86683.1"/>
    </source>
</evidence>
<dbReference type="EMBL" id="QGGH01000023">
    <property type="protein sequence ID" value="PWJ86683.1"/>
    <property type="molecule type" value="Genomic_DNA"/>
</dbReference>
<protein>
    <submittedName>
        <fullName evidence="2">Uncharacterized protein</fullName>
    </submittedName>
</protein>
<comment type="caution">
    <text evidence="2">The sequence shown here is derived from an EMBL/GenBank/DDBJ whole genome shotgun (WGS) entry which is preliminary data.</text>
</comment>
<feature type="transmembrane region" description="Helical" evidence="1">
    <location>
        <begin position="49"/>
        <end position="70"/>
    </location>
</feature>
<evidence type="ECO:0000256" key="1">
    <source>
        <dbReference type="SAM" id="Phobius"/>
    </source>
</evidence>
<sequence length="258" mass="27674">MAVLAAVACFIDINLLLVVSGASLVVVYALLCVAAFVGRRSGTYDGGHYRMPLFPVPAVLAFVALIYVAYQNYLDVAFGRPSLIATGLIMVVAAVYYLLVLARRTDRNLHGPDELAGRSTSLRRSAFCKNPGPGRGSFWPLPGRSHLEPKAPRKSQAIPTVENATGIRPSPCPFPVMVCQKARKTAFSSIYLWQRPFHKHLFMQRNWPSTARLVALTDRSAACVFAGLGVTSRNAVRTGGVFLNGGIGGGAGRAVTVA</sequence>